<evidence type="ECO:0000256" key="1">
    <source>
        <dbReference type="ARBA" id="ARBA00000085"/>
    </source>
</evidence>
<keyword evidence="5" id="KW-0418">Kinase</keyword>
<evidence type="ECO:0000259" key="6">
    <source>
        <dbReference type="Pfam" id="PF02518"/>
    </source>
</evidence>
<keyword evidence="4" id="KW-0808">Transferase</keyword>
<dbReference type="RefSeq" id="WP_203828284.1">
    <property type="nucleotide sequence ID" value="NZ_BAAATY010000036.1"/>
</dbReference>
<evidence type="ECO:0000313" key="9">
    <source>
        <dbReference type="Proteomes" id="UP000624709"/>
    </source>
</evidence>
<dbReference type="SUPFAM" id="SSF55874">
    <property type="entry name" value="ATPase domain of HSP90 chaperone/DNA topoisomerase II/histidine kinase"/>
    <property type="match status" value="1"/>
</dbReference>
<gene>
    <name evidence="8" type="ORF">Apa02nite_063370</name>
</gene>
<dbReference type="InterPro" id="IPR013587">
    <property type="entry name" value="Nitrate/nitrite_sensing"/>
</dbReference>
<comment type="caution">
    <text evidence="8">The sequence shown here is derived from an EMBL/GenBank/DDBJ whole genome shotgun (WGS) entry which is preliminary data.</text>
</comment>
<evidence type="ECO:0000259" key="7">
    <source>
        <dbReference type="Pfam" id="PF08376"/>
    </source>
</evidence>
<name>A0ABQ4BHT7_9ACTN</name>
<reference evidence="8 9" key="1">
    <citation type="submission" date="2021-01" db="EMBL/GenBank/DDBJ databases">
        <title>Whole genome shotgun sequence of Actinoplanes palleronii NBRC 14916.</title>
        <authorList>
            <person name="Komaki H."/>
            <person name="Tamura T."/>
        </authorList>
    </citation>
    <scope>NUCLEOTIDE SEQUENCE [LARGE SCALE GENOMIC DNA]</scope>
    <source>
        <strain evidence="8 9">NBRC 14916</strain>
    </source>
</reference>
<dbReference type="EC" id="2.7.13.3" evidence="2"/>
<evidence type="ECO:0000256" key="5">
    <source>
        <dbReference type="ARBA" id="ARBA00022777"/>
    </source>
</evidence>
<accession>A0ABQ4BHT7</accession>
<evidence type="ECO:0000256" key="4">
    <source>
        <dbReference type="ARBA" id="ARBA00022679"/>
    </source>
</evidence>
<dbReference type="Pfam" id="PF02518">
    <property type="entry name" value="HATPase_c"/>
    <property type="match status" value="1"/>
</dbReference>
<protein>
    <recommendedName>
        <fullName evidence="2">histidine kinase</fullName>
        <ecNumber evidence="2">2.7.13.3</ecNumber>
    </recommendedName>
</protein>
<proteinExistence type="predicted"/>
<dbReference type="InterPro" id="IPR003594">
    <property type="entry name" value="HATPase_dom"/>
</dbReference>
<dbReference type="EMBL" id="BOMS01000100">
    <property type="protein sequence ID" value="GIE70229.1"/>
    <property type="molecule type" value="Genomic_DNA"/>
</dbReference>
<feature type="domain" description="Nitrate/nitrite sensing protein" evidence="7">
    <location>
        <begin position="49"/>
        <end position="278"/>
    </location>
</feature>
<keyword evidence="3" id="KW-0597">Phosphoprotein</keyword>
<sequence>MTVRTKLIAGLTLLVALWAAAAVPALLGALDVVSARTTADRLGAPAGTLVLALETERRLSAPPNPLANQPVNQPAGSPVSLPAGLVAQRERTDQARQALRAARDGAISGPGGTDATRQADALLQRTAHLPDLRSRVDAGQLARVPAVDAYTALIDPDGLVTPTVYPDRVGGPAAALSALSRSRELLAEQDALLAAMTGPAALTAADRARLSTLAGARRVLLAAAGAGLPAAVTDRRRVLAADTALVTAENTLLAGRDGAPAWSAAFNRVNTALWQLQADGDQAAGDARTGDAVLSVVRAGVVGAVGLIAVVVVLVLARRSAAAGPVAPGAARAAGRSGAPTGHAALDPLLRDLERRNQGLLHRQLRVLDALARRETDDGTLGDLFRADHLANRMRRNLEKAITLSGGTPGRRWSGPVPLADVVRAAASEISEHGRVSTSRIEPVTLAGPAVTDLMHLLAELIENAATFAPAETRVRVTGARVAAGYRLVVSDVGPGMTDDDLATAARVLAATDPPDGGTWWGLYAAGRFAARAGRRPGGEGSRQDVAVTLRNGPDGGLDAEVLLPAALIGAVTDEHVTLHDLEPVIP</sequence>
<feature type="domain" description="Histidine kinase/HSP90-like ATPase" evidence="6">
    <location>
        <begin position="452"/>
        <end position="565"/>
    </location>
</feature>
<dbReference type="PANTHER" id="PTHR45436:SF5">
    <property type="entry name" value="SENSOR HISTIDINE KINASE TRCS"/>
    <property type="match status" value="1"/>
</dbReference>
<evidence type="ECO:0000313" key="8">
    <source>
        <dbReference type="EMBL" id="GIE70229.1"/>
    </source>
</evidence>
<keyword evidence="9" id="KW-1185">Reference proteome</keyword>
<dbReference type="Gene3D" id="3.30.565.10">
    <property type="entry name" value="Histidine kinase-like ATPase, C-terminal domain"/>
    <property type="match status" value="1"/>
</dbReference>
<dbReference type="PANTHER" id="PTHR45436">
    <property type="entry name" value="SENSOR HISTIDINE KINASE YKOH"/>
    <property type="match status" value="1"/>
</dbReference>
<evidence type="ECO:0000256" key="3">
    <source>
        <dbReference type="ARBA" id="ARBA00022553"/>
    </source>
</evidence>
<dbReference type="Pfam" id="PF08376">
    <property type="entry name" value="NIT"/>
    <property type="match status" value="1"/>
</dbReference>
<evidence type="ECO:0000256" key="2">
    <source>
        <dbReference type="ARBA" id="ARBA00012438"/>
    </source>
</evidence>
<comment type="catalytic activity">
    <reaction evidence="1">
        <text>ATP + protein L-histidine = ADP + protein N-phospho-L-histidine.</text>
        <dbReference type="EC" id="2.7.13.3"/>
    </reaction>
</comment>
<dbReference type="InterPro" id="IPR050428">
    <property type="entry name" value="TCS_sensor_his_kinase"/>
</dbReference>
<dbReference type="Proteomes" id="UP000624709">
    <property type="component" value="Unassembled WGS sequence"/>
</dbReference>
<dbReference type="InterPro" id="IPR036890">
    <property type="entry name" value="HATPase_C_sf"/>
</dbReference>
<organism evidence="8 9">
    <name type="scientific">Actinoplanes palleronii</name>
    <dbReference type="NCBI Taxonomy" id="113570"/>
    <lineage>
        <taxon>Bacteria</taxon>
        <taxon>Bacillati</taxon>
        <taxon>Actinomycetota</taxon>
        <taxon>Actinomycetes</taxon>
        <taxon>Micromonosporales</taxon>
        <taxon>Micromonosporaceae</taxon>
        <taxon>Actinoplanes</taxon>
    </lineage>
</organism>